<dbReference type="PANTHER" id="PTHR43591:SF24">
    <property type="entry name" value="2-METHOXY-6-POLYPRENYL-1,4-BENZOQUINOL METHYLASE, MITOCHONDRIAL"/>
    <property type="match status" value="1"/>
</dbReference>
<dbReference type="InterPro" id="IPR029063">
    <property type="entry name" value="SAM-dependent_MTases_sf"/>
</dbReference>
<keyword evidence="4 5" id="KW-0949">S-adenosyl-L-methionine</keyword>
<dbReference type="Pfam" id="PF01209">
    <property type="entry name" value="Ubie_methyltran"/>
    <property type="match status" value="1"/>
</dbReference>
<gene>
    <name evidence="5" type="primary">menG</name>
    <name evidence="6" type="ORF">CQA66_02440</name>
</gene>
<comment type="caution">
    <text evidence="5">Lacks conserved residue(s) required for the propagation of feature annotation.</text>
</comment>
<dbReference type="HAMAP" id="MF_01813">
    <property type="entry name" value="MenG_UbiE_methyltr"/>
    <property type="match status" value="1"/>
</dbReference>
<protein>
    <recommendedName>
        <fullName evidence="5">Demethylmenaquinone methyltransferase</fullName>
        <ecNumber evidence="5">2.1.1.163</ecNumber>
    </recommendedName>
</protein>
<evidence type="ECO:0000313" key="6">
    <source>
        <dbReference type="EMBL" id="RDU73106.1"/>
    </source>
</evidence>
<dbReference type="GO" id="GO:0009234">
    <property type="term" value="P:menaquinone biosynthetic process"/>
    <property type="evidence" value="ECO:0007669"/>
    <property type="project" value="UniProtKB-UniRule"/>
</dbReference>
<reference evidence="6 7" key="1">
    <citation type="submission" date="2018-04" db="EMBL/GenBank/DDBJ databases">
        <title>Novel Campyloabacter and Helicobacter Species and Strains.</title>
        <authorList>
            <person name="Mannion A.J."/>
            <person name="Shen Z."/>
            <person name="Fox J.G."/>
        </authorList>
    </citation>
    <scope>NUCLEOTIDE SEQUENCE [LARGE SCALE GENOMIC DNA]</scope>
    <source>
        <strain evidence="6 7">MIT 97-5075</strain>
    </source>
</reference>
<dbReference type="AlphaFoldDB" id="A0A3D8J7L6"/>
<feature type="binding site" evidence="5">
    <location>
        <position position="62"/>
    </location>
    <ligand>
        <name>S-adenosyl-L-methionine</name>
        <dbReference type="ChEBI" id="CHEBI:59789"/>
    </ligand>
</feature>
<sequence>MDSQHKQTQIIDMFNDIAPTYDKTNRLMSMGIDTSWRKEACKQALKIINKTNVDIADIACGTGDMMLHWTQESQNLNVVIDSLVGIDPSTNMLNVAKEKIPNGNFIIAQADNLPLESTSKDILSIAYGLRNVVNRKDSLREFYRVLKPQGVLIVLEFMSQSQKTVPSFFMQFYTRIFLPIIGGIMSRNFRAYKYLPNSIDNFVTRESLEEELLLHGMPTIFSKSYSANVSSLIIAQKSNH</sequence>
<dbReference type="PANTHER" id="PTHR43591">
    <property type="entry name" value="METHYLTRANSFERASE"/>
    <property type="match status" value="1"/>
</dbReference>
<dbReference type="InterPro" id="IPR023576">
    <property type="entry name" value="UbiE/COQ5_MeTrFase_CS"/>
</dbReference>
<dbReference type="NCBIfam" id="TIGR01934">
    <property type="entry name" value="MenG_MenH_UbiE"/>
    <property type="match status" value="1"/>
</dbReference>
<dbReference type="PROSITE" id="PS51608">
    <property type="entry name" value="SAM_MT_UBIE"/>
    <property type="match status" value="1"/>
</dbReference>
<evidence type="ECO:0000256" key="2">
    <source>
        <dbReference type="ARBA" id="ARBA00022603"/>
    </source>
</evidence>
<feature type="binding site" evidence="5">
    <location>
        <position position="87"/>
    </location>
    <ligand>
        <name>S-adenosyl-L-methionine</name>
        <dbReference type="ChEBI" id="CHEBI:59789"/>
    </ligand>
</feature>
<evidence type="ECO:0000256" key="3">
    <source>
        <dbReference type="ARBA" id="ARBA00022679"/>
    </source>
</evidence>
<dbReference type="OrthoDB" id="9808140at2"/>
<dbReference type="EC" id="2.1.1.163" evidence="5"/>
<dbReference type="GO" id="GO:0043770">
    <property type="term" value="F:demethylmenaquinone methyltransferase activity"/>
    <property type="evidence" value="ECO:0007669"/>
    <property type="project" value="UniProtKB-UniRule"/>
</dbReference>
<dbReference type="CDD" id="cd02440">
    <property type="entry name" value="AdoMet_MTases"/>
    <property type="match status" value="1"/>
</dbReference>
<dbReference type="Gene3D" id="3.40.50.150">
    <property type="entry name" value="Vaccinia Virus protein VP39"/>
    <property type="match status" value="1"/>
</dbReference>
<evidence type="ECO:0000256" key="1">
    <source>
        <dbReference type="ARBA" id="ARBA00022428"/>
    </source>
</evidence>
<organism evidence="6 7">
    <name type="scientific">Helicobacter aurati</name>
    <dbReference type="NCBI Taxonomy" id="137778"/>
    <lineage>
        <taxon>Bacteria</taxon>
        <taxon>Pseudomonadati</taxon>
        <taxon>Campylobacterota</taxon>
        <taxon>Epsilonproteobacteria</taxon>
        <taxon>Campylobacterales</taxon>
        <taxon>Helicobacteraceae</taxon>
        <taxon>Helicobacter</taxon>
    </lineage>
</organism>
<dbReference type="UniPathway" id="UPA00079">
    <property type="reaction ID" value="UER00169"/>
</dbReference>
<keyword evidence="2 5" id="KW-0489">Methyltransferase</keyword>
<comment type="caution">
    <text evidence="6">The sequence shown here is derived from an EMBL/GenBank/DDBJ whole genome shotgun (WGS) entry which is preliminary data.</text>
</comment>
<comment type="catalytic activity">
    <reaction evidence="5">
        <text>a 2-demethylmenaquinol + S-adenosyl-L-methionine = a menaquinol + S-adenosyl-L-homocysteine + H(+)</text>
        <dbReference type="Rhea" id="RHEA:42640"/>
        <dbReference type="Rhea" id="RHEA-COMP:9539"/>
        <dbReference type="Rhea" id="RHEA-COMP:9563"/>
        <dbReference type="ChEBI" id="CHEBI:15378"/>
        <dbReference type="ChEBI" id="CHEBI:18151"/>
        <dbReference type="ChEBI" id="CHEBI:55437"/>
        <dbReference type="ChEBI" id="CHEBI:57856"/>
        <dbReference type="ChEBI" id="CHEBI:59789"/>
        <dbReference type="EC" id="2.1.1.163"/>
    </reaction>
</comment>
<dbReference type="InterPro" id="IPR004033">
    <property type="entry name" value="UbiE/COQ5_MeTrFase"/>
</dbReference>
<proteinExistence type="inferred from homology"/>
<dbReference type="RefSeq" id="WP_104762746.1">
    <property type="nucleotide sequence ID" value="NZ_FZPM01000006.1"/>
</dbReference>
<accession>A0A3D8J7L6</accession>
<dbReference type="GO" id="GO:0032259">
    <property type="term" value="P:methylation"/>
    <property type="evidence" value="ECO:0007669"/>
    <property type="project" value="UniProtKB-KW"/>
</dbReference>
<dbReference type="UniPathway" id="UPA00232"/>
<keyword evidence="7" id="KW-1185">Reference proteome</keyword>
<keyword evidence="3 5" id="KW-0808">Transferase</keyword>
<keyword evidence="1 5" id="KW-0474">Menaquinone biosynthesis</keyword>
<evidence type="ECO:0000256" key="5">
    <source>
        <dbReference type="HAMAP-Rule" id="MF_01813"/>
    </source>
</evidence>
<dbReference type="PROSITE" id="PS01183">
    <property type="entry name" value="UBIE_1"/>
    <property type="match status" value="1"/>
</dbReference>
<dbReference type="Proteomes" id="UP000256424">
    <property type="component" value="Unassembled WGS sequence"/>
</dbReference>
<dbReference type="GO" id="GO:0008425">
    <property type="term" value="F:2-methoxy-6-polyprenyl-1,4-benzoquinol methyltransferase activity"/>
    <property type="evidence" value="ECO:0007669"/>
    <property type="project" value="TreeGrafter"/>
</dbReference>
<evidence type="ECO:0000313" key="7">
    <source>
        <dbReference type="Proteomes" id="UP000256424"/>
    </source>
</evidence>
<dbReference type="SUPFAM" id="SSF53335">
    <property type="entry name" value="S-adenosyl-L-methionine-dependent methyltransferases"/>
    <property type="match status" value="1"/>
</dbReference>
<comment type="similarity">
    <text evidence="5">Belongs to the class I-like SAM-binding methyltransferase superfamily. MenG/UbiE family.</text>
</comment>
<evidence type="ECO:0000256" key="4">
    <source>
        <dbReference type="ARBA" id="ARBA00022691"/>
    </source>
</evidence>
<dbReference type="EMBL" id="NXLW01000003">
    <property type="protein sequence ID" value="RDU73106.1"/>
    <property type="molecule type" value="Genomic_DNA"/>
</dbReference>
<comment type="pathway">
    <text evidence="5">Quinol/quinone metabolism; menaquinone biosynthesis; menaquinol from 1,4-dihydroxy-2-naphthoate: step 2/2.</text>
</comment>
<dbReference type="NCBIfam" id="NF001244">
    <property type="entry name" value="PRK00216.1-5"/>
    <property type="match status" value="1"/>
</dbReference>
<name>A0A3D8J7L6_9HELI</name>
<comment type="function">
    <text evidence="5">Methyltransferase required for the conversion of demethylmenaquinol (DMKH2) to menaquinol (MKH2).</text>
</comment>